<dbReference type="PROSITE" id="PS51217">
    <property type="entry name" value="UVRD_HELICASE_CTER"/>
    <property type="match status" value="1"/>
</dbReference>
<dbReference type="AlphaFoldDB" id="A0A9D1NTF7"/>
<dbReference type="Gene3D" id="3.40.50.300">
    <property type="entry name" value="P-loop containing nucleotide triphosphate hydrolases"/>
    <property type="match status" value="4"/>
</dbReference>
<dbReference type="Pfam" id="PF12705">
    <property type="entry name" value="PDDEXK_1"/>
    <property type="match status" value="1"/>
</dbReference>
<evidence type="ECO:0000256" key="10">
    <source>
        <dbReference type="ARBA" id="ARBA00023235"/>
    </source>
</evidence>
<evidence type="ECO:0000256" key="9">
    <source>
        <dbReference type="ARBA" id="ARBA00023204"/>
    </source>
</evidence>
<dbReference type="InterPro" id="IPR014152">
    <property type="entry name" value="AddA"/>
</dbReference>
<feature type="domain" description="UvrD-like helicase ATP-binding" evidence="15">
    <location>
        <begin position="3"/>
        <end position="476"/>
    </location>
</feature>
<protein>
    <recommendedName>
        <fullName evidence="13">ATP-dependent helicase/nuclease subunit A</fullName>
        <ecNumber evidence="13">3.1.-.-</ecNumber>
        <ecNumber evidence="13">5.6.2.4</ecNumber>
    </recommendedName>
    <alternativeName>
        <fullName evidence="13">ATP-dependent helicase/nuclease AddA</fullName>
    </alternativeName>
    <alternativeName>
        <fullName evidence="13">DNA 3'-5' helicase AddA</fullName>
    </alternativeName>
</protein>
<comment type="cofactor">
    <cofactor evidence="13">
        <name>Mg(2+)</name>
        <dbReference type="ChEBI" id="CHEBI:18420"/>
    </cofactor>
</comment>
<dbReference type="Gene3D" id="1.10.274.50">
    <property type="match status" value="1"/>
</dbReference>
<dbReference type="HAMAP" id="MF_01451">
    <property type="entry name" value="AddA"/>
    <property type="match status" value="1"/>
</dbReference>
<keyword evidence="9 13" id="KW-0234">DNA repair</keyword>
<dbReference type="InterPro" id="IPR027417">
    <property type="entry name" value="P-loop_NTPase"/>
</dbReference>
<gene>
    <name evidence="13 17" type="primary">addA</name>
    <name evidence="17" type="ORF">IAA63_03475</name>
</gene>
<evidence type="ECO:0000259" key="16">
    <source>
        <dbReference type="PROSITE" id="PS51217"/>
    </source>
</evidence>
<dbReference type="PANTHER" id="PTHR11070:SF48">
    <property type="entry name" value="ATP-DEPENDENT HELICASE_NUCLEASE SUBUNIT A"/>
    <property type="match status" value="1"/>
</dbReference>
<dbReference type="Proteomes" id="UP000886723">
    <property type="component" value="Unassembled WGS sequence"/>
</dbReference>
<comment type="function">
    <text evidence="13">The heterodimer acts as both an ATP-dependent DNA helicase and an ATP-dependent, dual-direction single-stranded exonuclease. Recognizes the chi site generating a DNA molecule suitable for the initiation of homologous recombination. The AddA nuclease domain is required for chi fragment generation; this subunit has the helicase and 3' -&gt; 5' nuclease activities.</text>
</comment>
<evidence type="ECO:0000256" key="14">
    <source>
        <dbReference type="PROSITE-ProRule" id="PRU00560"/>
    </source>
</evidence>
<evidence type="ECO:0000256" key="6">
    <source>
        <dbReference type="ARBA" id="ARBA00022839"/>
    </source>
</evidence>
<dbReference type="InterPro" id="IPR038726">
    <property type="entry name" value="PDDEXK_AddAB-type"/>
</dbReference>
<dbReference type="PANTHER" id="PTHR11070">
    <property type="entry name" value="UVRD / RECB / PCRA DNA HELICASE FAMILY MEMBER"/>
    <property type="match status" value="1"/>
</dbReference>
<dbReference type="Pfam" id="PF00580">
    <property type="entry name" value="UvrD-helicase"/>
    <property type="match status" value="1"/>
</dbReference>
<evidence type="ECO:0000313" key="17">
    <source>
        <dbReference type="EMBL" id="HIV12187.1"/>
    </source>
</evidence>
<evidence type="ECO:0000256" key="3">
    <source>
        <dbReference type="ARBA" id="ARBA00022763"/>
    </source>
</evidence>
<accession>A0A9D1NTF7</accession>
<dbReference type="NCBIfam" id="TIGR02785">
    <property type="entry name" value="addA_Gpos"/>
    <property type="match status" value="1"/>
</dbReference>
<dbReference type="GO" id="GO:0005524">
    <property type="term" value="F:ATP binding"/>
    <property type="evidence" value="ECO:0007669"/>
    <property type="project" value="UniProtKB-UniRule"/>
</dbReference>
<keyword evidence="3 13" id="KW-0227">DNA damage</keyword>
<comment type="similarity">
    <text evidence="13">Belongs to the helicase family. AddA subfamily.</text>
</comment>
<dbReference type="GO" id="GO:0043138">
    <property type="term" value="F:3'-5' DNA helicase activity"/>
    <property type="evidence" value="ECO:0007669"/>
    <property type="project" value="UniProtKB-UniRule"/>
</dbReference>
<evidence type="ECO:0000256" key="7">
    <source>
        <dbReference type="ARBA" id="ARBA00022840"/>
    </source>
</evidence>
<keyword evidence="10 13" id="KW-0413">Isomerase</keyword>
<keyword evidence="5 13" id="KW-0347">Helicase</keyword>
<comment type="subunit">
    <text evidence="13">Heterodimer of AddA and AddB/RexB.</text>
</comment>
<dbReference type="InterPro" id="IPR011604">
    <property type="entry name" value="PDDEXK-like_dom_sf"/>
</dbReference>
<keyword evidence="6 13" id="KW-0269">Exonuclease</keyword>
<organism evidence="17 18">
    <name type="scientific">Candidatus Pullilachnospira stercoravium</name>
    <dbReference type="NCBI Taxonomy" id="2840913"/>
    <lineage>
        <taxon>Bacteria</taxon>
        <taxon>Bacillati</taxon>
        <taxon>Bacillota</taxon>
        <taxon>Clostridia</taxon>
        <taxon>Lachnospirales</taxon>
        <taxon>Lachnospiraceae</taxon>
        <taxon>Lachnospiraceae incertae sedis</taxon>
        <taxon>Candidatus Pullilachnospira</taxon>
    </lineage>
</organism>
<evidence type="ECO:0000256" key="13">
    <source>
        <dbReference type="HAMAP-Rule" id="MF_01451"/>
    </source>
</evidence>
<evidence type="ECO:0000256" key="2">
    <source>
        <dbReference type="ARBA" id="ARBA00022741"/>
    </source>
</evidence>
<reference evidence="17" key="1">
    <citation type="submission" date="2020-10" db="EMBL/GenBank/DDBJ databases">
        <authorList>
            <person name="Gilroy R."/>
        </authorList>
    </citation>
    <scope>NUCLEOTIDE SEQUENCE</scope>
    <source>
        <strain evidence="17">ChiBcec2-4451</strain>
    </source>
</reference>
<dbReference type="Pfam" id="PF13361">
    <property type="entry name" value="UvrD_C"/>
    <property type="match status" value="1"/>
</dbReference>
<dbReference type="SUPFAM" id="SSF52980">
    <property type="entry name" value="Restriction endonuclease-like"/>
    <property type="match status" value="1"/>
</dbReference>
<keyword evidence="1 13" id="KW-0540">Nuclease</keyword>
<evidence type="ECO:0000313" key="18">
    <source>
        <dbReference type="Proteomes" id="UP000886723"/>
    </source>
</evidence>
<dbReference type="EC" id="3.1.-.-" evidence="13"/>
<comment type="caution">
    <text evidence="17">The sequence shown here is derived from an EMBL/GenBank/DDBJ whole genome shotgun (WGS) entry which is preliminary data.</text>
</comment>
<dbReference type="InterPro" id="IPR011335">
    <property type="entry name" value="Restrct_endonuc-II-like"/>
</dbReference>
<dbReference type="GO" id="GO:0008408">
    <property type="term" value="F:3'-5' exonuclease activity"/>
    <property type="evidence" value="ECO:0007669"/>
    <property type="project" value="UniProtKB-UniRule"/>
</dbReference>
<evidence type="ECO:0000259" key="15">
    <source>
        <dbReference type="PROSITE" id="PS51198"/>
    </source>
</evidence>
<name>A0A9D1NTF7_9FIRM</name>
<dbReference type="GO" id="GO:0000724">
    <property type="term" value="P:double-strand break repair via homologous recombination"/>
    <property type="evidence" value="ECO:0007669"/>
    <property type="project" value="UniProtKB-UniRule"/>
</dbReference>
<dbReference type="PROSITE" id="PS51198">
    <property type="entry name" value="UVRD_HELICASE_ATP_BIND"/>
    <property type="match status" value="1"/>
</dbReference>
<dbReference type="InterPro" id="IPR014017">
    <property type="entry name" value="DNA_helicase_UvrD-like_C"/>
</dbReference>
<dbReference type="InterPro" id="IPR014016">
    <property type="entry name" value="UvrD-like_ATP-bd"/>
</dbReference>
<keyword evidence="7 13" id="KW-0067">ATP-binding</keyword>
<dbReference type="InterPro" id="IPR000212">
    <property type="entry name" value="DNA_helicase_UvrD/REP"/>
</dbReference>
<keyword evidence="2 13" id="KW-0547">Nucleotide-binding</keyword>
<dbReference type="Gene3D" id="3.90.320.10">
    <property type="match status" value="1"/>
</dbReference>
<comment type="catalytic activity">
    <reaction evidence="11 13">
        <text>Couples ATP hydrolysis with the unwinding of duplex DNA by translocating in the 3'-5' direction.</text>
        <dbReference type="EC" id="5.6.2.4"/>
    </reaction>
</comment>
<evidence type="ECO:0000256" key="11">
    <source>
        <dbReference type="ARBA" id="ARBA00034617"/>
    </source>
</evidence>
<evidence type="ECO:0000256" key="8">
    <source>
        <dbReference type="ARBA" id="ARBA00023125"/>
    </source>
</evidence>
<evidence type="ECO:0000256" key="12">
    <source>
        <dbReference type="ARBA" id="ARBA00048988"/>
    </source>
</evidence>
<comment type="catalytic activity">
    <reaction evidence="12 13">
        <text>ATP + H2O = ADP + phosphate + H(+)</text>
        <dbReference type="Rhea" id="RHEA:13065"/>
        <dbReference type="ChEBI" id="CHEBI:15377"/>
        <dbReference type="ChEBI" id="CHEBI:15378"/>
        <dbReference type="ChEBI" id="CHEBI:30616"/>
        <dbReference type="ChEBI" id="CHEBI:43474"/>
        <dbReference type="ChEBI" id="CHEBI:456216"/>
        <dbReference type="EC" id="5.6.2.4"/>
    </reaction>
</comment>
<dbReference type="EMBL" id="DVON01000073">
    <property type="protein sequence ID" value="HIV12187.1"/>
    <property type="molecule type" value="Genomic_DNA"/>
</dbReference>
<feature type="domain" description="UvrD-like helicase C-terminal" evidence="16">
    <location>
        <begin position="503"/>
        <end position="795"/>
    </location>
</feature>
<sequence>MPVQWTKEQEQVIHLTNRNILVSAAAGSGKTAVLVERILTMMTRQENPVDIDRLLIVTFTRAAAGEMRERLVAAVERRLQEEPDNEHLQRQQTLIHNAQINTIDGFCSYVIRNYFHTIDLDPGFRTASEGELKLLKTDVVQEVLEAAYARGEERYHQFVESFSAGKTDEGLGDMILRLYEFSMSNPWPEEWLNQCRITYEAEDFSQLQESAWMRMLWEDAGRDLAEADRVLTENEELTGQEDGPHTYEEAARADRMLLDALWDLWRQRDFDGLAGAFDQMKFAALSRKKDPEASEEKKEAFKMGRDRFKEILKDLKGRYFYGNSQEIMEELAVCRGPVEELIDLTLEFMRAFAEKKRQKNLVDFSDMEHFALEILVKRGEDGSLRYTEAAEEFSDRFEEILIDEYQDSNLVQETLLTSVSRIRRGIHNIFMVGDVKQSIYRFRLARPELFMEKYETYSLEDGPCQRIDLHRNFRSRTQVLSGVNFIFRQIMGKELGGVEYDQAAALYPGASFPPMEEGQEPEEVQVLLTELDAPETEDDATELTAQELEARAVGEEIRRMVGRVPVLDKETGEYRPARYRDCVVLLRTITGWADVFVRVLMNMGIPAYSTSKTGYFSALEVVTVLNYLHICDNPMQEIPFTAVLASPMGGFCPEELARIRGEFPGQKMYLAAESYSREGTDDELREKLGRFFAVYGRIRRRVPDTPIHQLIHLILQETGYGLYAQAMPGGEQRQANLEMLEEKAMEFEETSYRGLFNFIRYIENLQKYQVDFGEVSTIGENEDTVRIMSIHKSKGLEFPVVFVSGLGKRFNMTDANAGLVIHPDLGVGCNAIRPGLRIKAPSLMRQVIQKQLKLESLGEELRVLYVALTRAKERLILTGTVEKLDQKAAQWHRLYGQPQERLPYGILESASSFWGWILPALARHPAFDVIWQRIGRTPDPVHICRKDEARFAVRCVRGASQTQEELTRQMYREERRHQLLEERETMEGDSELRQELARRFSWEYPYTFLQEIPAVVSVSELKRSSMEMEDFQGERLFPEEAPNLIPAFMQPEEQELVGSDRGTAYHRFLEGLDYGNAASEEAIRQQLEQMTADGKLTETMAASVRPAQILWFAGSPLGRRMARAQAAGRLVREQQFVMEIPASEKNPLWDTKEQILVQGVIDAFFEEADGLVLVDYKTDYVQKGQEELLLKKYQTQLDYYRKALGRITGKPVRETWIYSFGLGKALAVPEDEN</sequence>
<dbReference type="GO" id="GO:0033202">
    <property type="term" value="C:DNA helicase complex"/>
    <property type="evidence" value="ECO:0007669"/>
    <property type="project" value="TreeGrafter"/>
</dbReference>
<keyword evidence="8 13" id="KW-0238">DNA-binding</keyword>
<dbReference type="GO" id="GO:0003690">
    <property type="term" value="F:double-stranded DNA binding"/>
    <property type="evidence" value="ECO:0007669"/>
    <property type="project" value="UniProtKB-UniRule"/>
</dbReference>
<proteinExistence type="inferred from homology"/>
<keyword evidence="4 13" id="KW-0378">Hydrolase</keyword>
<dbReference type="SUPFAM" id="SSF52540">
    <property type="entry name" value="P-loop containing nucleoside triphosphate hydrolases"/>
    <property type="match status" value="1"/>
</dbReference>
<reference evidence="17" key="2">
    <citation type="journal article" date="2021" name="PeerJ">
        <title>Extensive microbial diversity within the chicken gut microbiome revealed by metagenomics and culture.</title>
        <authorList>
            <person name="Gilroy R."/>
            <person name="Ravi A."/>
            <person name="Getino M."/>
            <person name="Pursley I."/>
            <person name="Horton D.L."/>
            <person name="Alikhan N.F."/>
            <person name="Baker D."/>
            <person name="Gharbi K."/>
            <person name="Hall N."/>
            <person name="Watson M."/>
            <person name="Adriaenssens E.M."/>
            <person name="Foster-Nyarko E."/>
            <person name="Jarju S."/>
            <person name="Secka A."/>
            <person name="Antonio M."/>
            <person name="Oren A."/>
            <person name="Chaudhuri R.R."/>
            <person name="La Ragione R."/>
            <person name="Hildebrand F."/>
            <person name="Pallen M.J."/>
        </authorList>
    </citation>
    <scope>NUCLEOTIDE SEQUENCE</scope>
    <source>
        <strain evidence="17">ChiBcec2-4451</strain>
    </source>
</reference>
<evidence type="ECO:0000256" key="1">
    <source>
        <dbReference type="ARBA" id="ARBA00022722"/>
    </source>
</evidence>
<dbReference type="GO" id="GO:0005829">
    <property type="term" value="C:cytosol"/>
    <property type="evidence" value="ECO:0007669"/>
    <property type="project" value="TreeGrafter"/>
</dbReference>
<feature type="binding site" evidence="14">
    <location>
        <begin position="24"/>
        <end position="31"/>
    </location>
    <ligand>
        <name>ATP</name>
        <dbReference type="ChEBI" id="CHEBI:30616"/>
    </ligand>
</feature>
<evidence type="ECO:0000256" key="4">
    <source>
        <dbReference type="ARBA" id="ARBA00022801"/>
    </source>
</evidence>
<dbReference type="EC" id="5.6.2.4" evidence="13"/>
<evidence type="ECO:0000256" key="5">
    <source>
        <dbReference type="ARBA" id="ARBA00022806"/>
    </source>
</evidence>